<organism evidence="2 3">
    <name type="scientific">Caerostris darwini</name>
    <dbReference type="NCBI Taxonomy" id="1538125"/>
    <lineage>
        <taxon>Eukaryota</taxon>
        <taxon>Metazoa</taxon>
        <taxon>Ecdysozoa</taxon>
        <taxon>Arthropoda</taxon>
        <taxon>Chelicerata</taxon>
        <taxon>Arachnida</taxon>
        <taxon>Araneae</taxon>
        <taxon>Araneomorphae</taxon>
        <taxon>Entelegynae</taxon>
        <taxon>Araneoidea</taxon>
        <taxon>Araneidae</taxon>
        <taxon>Caerostris</taxon>
    </lineage>
</organism>
<keyword evidence="3" id="KW-1185">Reference proteome</keyword>
<reference evidence="2 3" key="1">
    <citation type="submission" date="2021-06" db="EMBL/GenBank/DDBJ databases">
        <title>Caerostris darwini draft genome.</title>
        <authorList>
            <person name="Kono N."/>
            <person name="Arakawa K."/>
        </authorList>
    </citation>
    <scope>NUCLEOTIDE SEQUENCE [LARGE SCALE GENOMIC DNA]</scope>
</reference>
<dbReference type="Proteomes" id="UP001054837">
    <property type="component" value="Unassembled WGS sequence"/>
</dbReference>
<dbReference type="AlphaFoldDB" id="A0AAV4U4L8"/>
<accession>A0AAV4U4L8</accession>
<protein>
    <submittedName>
        <fullName evidence="2">Uncharacterized protein</fullName>
    </submittedName>
</protein>
<name>A0AAV4U4L8_9ARAC</name>
<proteinExistence type="predicted"/>
<evidence type="ECO:0000313" key="3">
    <source>
        <dbReference type="Proteomes" id="UP001054837"/>
    </source>
</evidence>
<evidence type="ECO:0000256" key="1">
    <source>
        <dbReference type="SAM" id="MobiDB-lite"/>
    </source>
</evidence>
<gene>
    <name evidence="2" type="ORF">CDAR_30671</name>
</gene>
<feature type="region of interest" description="Disordered" evidence="1">
    <location>
        <begin position="1"/>
        <end position="21"/>
    </location>
</feature>
<sequence>MSQSKKEKLAGEKEKEEKRNGRALKREMLCIAEAGSSVCRQSGSGAKSMRDQAPLDKECVRRRKTALIFHQRTFHLPR</sequence>
<evidence type="ECO:0000313" key="2">
    <source>
        <dbReference type="EMBL" id="GIY52680.1"/>
    </source>
</evidence>
<comment type="caution">
    <text evidence="2">The sequence shown here is derived from an EMBL/GenBank/DDBJ whole genome shotgun (WGS) entry which is preliminary data.</text>
</comment>
<dbReference type="EMBL" id="BPLQ01010696">
    <property type="protein sequence ID" value="GIY52680.1"/>
    <property type="molecule type" value="Genomic_DNA"/>
</dbReference>